<keyword evidence="3" id="KW-0677">Repeat</keyword>
<evidence type="ECO:0000256" key="6">
    <source>
        <dbReference type="PIRSR" id="PIRSR620019-2"/>
    </source>
</evidence>
<dbReference type="CDD" id="cd03360">
    <property type="entry name" value="LbH_AT_putative"/>
    <property type="match status" value="1"/>
</dbReference>
<dbReference type="RefSeq" id="WP_138564058.1">
    <property type="nucleotide sequence ID" value="NZ_CP040602.1"/>
</dbReference>
<comment type="similarity">
    <text evidence="1">Belongs to the transferase hexapeptide repeat family.</text>
</comment>
<dbReference type="PANTHER" id="PTHR43300">
    <property type="entry name" value="ACETYLTRANSFERASE"/>
    <property type="match status" value="1"/>
</dbReference>
<dbReference type="SUPFAM" id="SSF51161">
    <property type="entry name" value="Trimeric LpxA-like enzymes"/>
    <property type="match status" value="1"/>
</dbReference>
<evidence type="ECO:0000256" key="5">
    <source>
        <dbReference type="PIRSR" id="PIRSR620019-1"/>
    </source>
</evidence>
<evidence type="ECO:0000256" key="3">
    <source>
        <dbReference type="ARBA" id="ARBA00022737"/>
    </source>
</evidence>
<dbReference type="InterPro" id="IPR001451">
    <property type="entry name" value="Hexapep"/>
</dbReference>
<evidence type="ECO:0000256" key="4">
    <source>
        <dbReference type="ARBA" id="ARBA00023315"/>
    </source>
</evidence>
<feature type="binding site" evidence="6">
    <location>
        <begin position="31"/>
        <end position="32"/>
    </location>
    <ligand>
        <name>substrate</name>
    </ligand>
</feature>
<dbReference type="Gene3D" id="3.40.50.20">
    <property type="match status" value="1"/>
</dbReference>
<dbReference type="EMBL" id="CP040602">
    <property type="protein sequence ID" value="QCU89570.1"/>
    <property type="molecule type" value="Genomic_DNA"/>
</dbReference>
<dbReference type="InterPro" id="IPR041561">
    <property type="entry name" value="PglD_N"/>
</dbReference>
<feature type="active site" description="Proton acceptor" evidence="5">
    <location>
        <position position="135"/>
    </location>
</feature>
<feature type="domain" description="PglD N-terminal" evidence="7">
    <location>
        <begin position="4"/>
        <end position="77"/>
    </location>
</feature>
<dbReference type="AlphaFoldDB" id="A0A4P9K557"/>
<dbReference type="PANTHER" id="PTHR43300:SF7">
    <property type="entry name" value="UDP-N-ACETYLBACILLOSAMINE N-ACETYLTRANSFERASE"/>
    <property type="match status" value="1"/>
</dbReference>
<dbReference type="InterPro" id="IPR018357">
    <property type="entry name" value="Hexapep_transf_CS"/>
</dbReference>
<evidence type="ECO:0000259" key="7">
    <source>
        <dbReference type="Pfam" id="PF17836"/>
    </source>
</evidence>
<feature type="binding site" evidence="6">
    <location>
        <position position="68"/>
    </location>
    <ligand>
        <name>substrate</name>
    </ligand>
</feature>
<feature type="site" description="Increases basicity of active site His" evidence="5">
    <location>
        <position position="136"/>
    </location>
</feature>
<dbReference type="Pfam" id="PF17836">
    <property type="entry name" value="PglD_N"/>
    <property type="match status" value="1"/>
</dbReference>
<feature type="binding site" evidence="6">
    <location>
        <position position="144"/>
    </location>
    <ligand>
        <name>acetyl-CoA</name>
        <dbReference type="ChEBI" id="CHEBI:57288"/>
    </ligand>
</feature>
<evidence type="ECO:0000313" key="9">
    <source>
        <dbReference type="Proteomes" id="UP000304864"/>
    </source>
</evidence>
<dbReference type="Proteomes" id="UP000304864">
    <property type="component" value="Chromosome"/>
</dbReference>
<proteinExistence type="inferred from homology"/>
<protein>
    <submittedName>
        <fullName evidence="8">Acetyltransferase</fullName>
    </submittedName>
</protein>
<gene>
    <name evidence="8" type="ORF">FE785_02420</name>
</gene>
<keyword evidence="2 8" id="KW-0808">Transferase</keyword>
<dbReference type="InterPro" id="IPR011004">
    <property type="entry name" value="Trimer_LpxA-like_sf"/>
</dbReference>
<evidence type="ECO:0000256" key="2">
    <source>
        <dbReference type="ARBA" id="ARBA00022679"/>
    </source>
</evidence>
<feature type="binding site" evidence="6">
    <location>
        <position position="165"/>
    </location>
    <ligand>
        <name>acetyl-CoA</name>
        <dbReference type="ChEBI" id="CHEBI:57288"/>
    </ligand>
</feature>
<evidence type="ECO:0000313" key="8">
    <source>
        <dbReference type="EMBL" id="QCU89570.1"/>
    </source>
</evidence>
<dbReference type="PROSITE" id="PS00101">
    <property type="entry name" value="HEXAPEP_TRANSFERASES"/>
    <property type="match status" value="1"/>
</dbReference>
<dbReference type="Gene3D" id="2.160.10.10">
    <property type="entry name" value="Hexapeptide repeat proteins"/>
    <property type="match status" value="1"/>
</dbReference>
<dbReference type="NCBIfam" id="TIGR03570">
    <property type="entry name" value="NeuD_NnaD"/>
    <property type="match status" value="1"/>
</dbReference>
<accession>A0A4P9K557</accession>
<dbReference type="Pfam" id="PF00132">
    <property type="entry name" value="Hexapep"/>
    <property type="match status" value="1"/>
</dbReference>
<sequence>MKSLAVLGAGGHGGVVAEIAELNGWQVVFFDDCYPSQRSVHEQWPVLGDYKALCADIDKYSGCFVAIGNNKVRLEKLNGLSVLGARIPVLVHPNSVISKYSSIEDGSVVMANAVVNPFVQIGKGCIVNTAATIDHDCVISDGVHLSPGVHLAGAAQVGMHSWIGIGASVRHDVRLGDSVIVGAGAAVVKDIQDEQTVVGVPAKNIEN</sequence>
<keyword evidence="4" id="KW-0012">Acyltransferase</keyword>
<dbReference type="KEGG" id="thig:FE785_02420"/>
<dbReference type="OrthoDB" id="9800846at2"/>
<dbReference type="InterPro" id="IPR020019">
    <property type="entry name" value="AcTrfase_PglD-like"/>
</dbReference>
<dbReference type="GO" id="GO:0016746">
    <property type="term" value="F:acyltransferase activity"/>
    <property type="evidence" value="ECO:0007669"/>
    <property type="project" value="UniProtKB-KW"/>
</dbReference>
<evidence type="ECO:0000256" key="1">
    <source>
        <dbReference type="ARBA" id="ARBA00007274"/>
    </source>
</evidence>
<keyword evidence="9" id="KW-1185">Reference proteome</keyword>
<name>A0A4P9K557_9GAMM</name>
<dbReference type="InterPro" id="IPR050179">
    <property type="entry name" value="Trans_hexapeptide_repeat"/>
</dbReference>
<organism evidence="8 9">
    <name type="scientific">Thiomicrorhabdus sediminis</name>
    <dbReference type="NCBI Taxonomy" id="2580412"/>
    <lineage>
        <taxon>Bacteria</taxon>
        <taxon>Pseudomonadati</taxon>
        <taxon>Pseudomonadota</taxon>
        <taxon>Gammaproteobacteria</taxon>
        <taxon>Thiotrichales</taxon>
        <taxon>Piscirickettsiaceae</taxon>
        <taxon>Thiomicrorhabdus</taxon>
    </lineage>
</organism>
<reference evidence="8 9" key="1">
    <citation type="submission" date="2019-05" db="EMBL/GenBank/DDBJ databases">
        <title>Thiomicrorhabdus sediminis sp. nov, a novel sulfur-oxidizing bacterium isolated from coastal sediment.</title>
        <authorList>
            <person name="Liu X."/>
        </authorList>
    </citation>
    <scope>NUCLEOTIDE SEQUENCE [LARGE SCALE GENOMIC DNA]</scope>
    <source>
        <strain evidence="8 9">G1</strain>
    </source>
</reference>